<dbReference type="FunFam" id="3.30.300.30:FF:000015">
    <property type="entry name" value="Nonribosomal peptide synthase SidD"/>
    <property type="match status" value="1"/>
</dbReference>
<dbReference type="InterPro" id="IPR020806">
    <property type="entry name" value="PKS_PP-bd"/>
</dbReference>
<dbReference type="GO" id="GO:0003824">
    <property type="term" value="F:catalytic activity"/>
    <property type="evidence" value="ECO:0007669"/>
    <property type="project" value="InterPro"/>
</dbReference>
<feature type="domain" description="Carrier" evidence="5">
    <location>
        <begin position="2000"/>
        <end position="2075"/>
    </location>
</feature>
<dbReference type="SUPFAM" id="SSF52777">
    <property type="entry name" value="CoA-dependent acyltransferases"/>
    <property type="match status" value="4"/>
</dbReference>
<dbReference type="Gene3D" id="1.10.1200.10">
    <property type="entry name" value="ACP-like"/>
    <property type="match status" value="1"/>
</dbReference>
<dbReference type="InterPro" id="IPR010071">
    <property type="entry name" value="AA_adenyl_dom"/>
</dbReference>
<dbReference type="GO" id="GO:0005737">
    <property type="term" value="C:cytoplasm"/>
    <property type="evidence" value="ECO:0007669"/>
    <property type="project" value="TreeGrafter"/>
</dbReference>
<dbReference type="PANTHER" id="PTHR45527:SF1">
    <property type="entry name" value="FATTY ACID SYNTHASE"/>
    <property type="match status" value="1"/>
</dbReference>
<dbReference type="CDD" id="cd05930">
    <property type="entry name" value="A_NRPS"/>
    <property type="match status" value="2"/>
</dbReference>
<dbReference type="InterPro" id="IPR025110">
    <property type="entry name" value="AMP-bd_C"/>
</dbReference>
<keyword evidence="3" id="KW-0597">Phosphoprotein</keyword>
<evidence type="ECO:0000259" key="5">
    <source>
        <dbReference type="PROSITE" id="PS50075"/>
    </source>
</evidence>
<dbReference type="InterPro" id="IPR042099">
    <property type="entry name" value="ANL_N_sf"/>
</dbReference>
<dbReference type="GO" id="GO:0072330">
    <property type="term" value="P:monocarboxylic acid biosynthetic process"/>
    <property type="evidence" value="ECO:0007669"/>
    <property type="project" value="UniProtKB-ARBA"/>
</dbReference>
<comment type="caution">
    <text evidence="6">The sequence shown here is derived from an EMBL/GenBank/DDBJ whole genome shotgun (WGS) entry which is preliminary data.</text>
</comment>
<dbReference type="GO" id="GO:0043041">
    <property type="term" value="P:amino acid activation for nonribosomal peptide biosynthetic process"/>
    <property type="evidence" value="ECO:0007669"/>
    <property type="project" value="TreeGrafter"/>
</dbReference>
<protein>
    <submittedName>
        <fullName evidence="6">Non-ribosomal peptide synthetase</fullName>
    </submittedName>
</protein>
<dbReference type="OrthoDB" id="9803968at2"/>
<dbReference type="FunFam" id="1.10.1200.10:FF:000016">
    <property type="entry name" value="Non-ribosomal peptide synthase"/>
    <property type="match status" value="1"/>
</dbReference>
<evidence type="ECO:0000256" key="4">
    <source>
        <dbReference type="SAM" id="MobiDB-lite"/>
    </source>
</evidence>
<evidence type="ECO:0000313" key="7">
    <source>
        <dbReference type="Proteomes" id="UP000297535"/>
    </source>
</evidence>
<dbReference type="CDD" id="cd19531">
    <property type="entry name" value="LCL_NRPS-like"/>
    <property type="match status" value="1"/>
</dbReference>
<name>A0A4Z0NVZ5_9HYPH</name>
<dbReference type="NCBIfam" id="TIGR01733">
    <property type="entry name" value="AA-adenyl-dom"/>
    <property type="match status" value="2"/>
</dbReference>
<proteinExistence type="predicted"/>
<dbReference type="GO" id="GO:0031177">
    <property type="term" value="F:phosphopantetheine binding"/>
    <property type="evidence" value="ECO:0007669"/>
    <property type="project" value="InterPro"/>
</dbReference>
<dbReference type="Gene3D" id="2.30.38.10">
    <property type="entry name" value="Luciferase, Domain 3"/>
    <property type="match status" value="1"/>
</dbReference>
<dbReference type="InterPro" id="IPR045851">
    <property type="entry name" value="AMP-bd_C_sf"/>
</dbReference>
<dbReference type="InterPro" id="IPR020845">
    <property type="entry name" value="AMP-binding_CS"/>
</dbReference>
<dbReference type="InterPro" id="IPR001242">
    <property type="entry name" value="Condensation_dom"/>
</dbReference>
<dbReference type="PROSITE" id="PS50075">
    <property type="entry name" value="CARRIER"/>
    <property type="match status" value="2"/>
</dbReference>
<dbReference type="InterPro" id="IPR029058">
    <property type="entry name" value="AB_hydrolase_fold"/>
</dbReference>
<comment type="cofactor">
    <cofactor evidence="1">
        <name>pantetheine 4'-phosphate</name>
        <dbReference type="ChEBI" id="CHEBI:47942"/>
    </cofactor>
</comment>
<dbReference type="Pfam" id="PF00501">
    <property type="entry name" value="AMP-binding"/>
    <property type="match status" value="2"/>
</dbReference>
<evidence type="ECO:0000313" key="6">
    <source>
        <dbReference type="EMBL" id="TGE01252.1"/>
    </source>
</evidence>
<evidence type="ECO:0000256" key="1">
    <source>
        <dbReference type="ARBA" id="ARBA00001957"/>
    </source>
</evidence>
<dbReference type="Gene3D" id="3.30.300.30">
    <property type="match status" value="2"/>
</dbReference>
<evidence type="ECO:0000256" key="3">
    <source>
        <dbReference type="ARBA" id="ARBA00022553"/>
    </source>
</evidence>
<sequence>MAVNEAGLRTVGPAIASGPERLALTDAQRAVWLDMKRLDDPRVYQVGTAITVRGEIDPGLARQAVRVVVGRHDALRLRVDSDEPVQWLARESGLPFRHHDLSAEADPARAFAEHVRRVQAEGFALGDAPLFKVEVVRLGPSDWRIVLICHHLICDGMSIALLQRYILQAYLVLSGEAASDEEESGLGAVVLPRSSFLAVIREAAAYAASPRAAEDLRYWRDRLTPLPALVFEDRPRPDGSEAAPAPLALDRAGFAAFAQAAKGSQATLHRAIVALLAITLGRRYGRADFALGMALHGREGGSRGVVGMLAGLIPVRCRPDLGASLRANVERLAAALDLDLRHAKTSVDALGRELGLGAQGRHALFDAVVTIMPPMGEPAPTTSSEPLRTVEITPLALYVRELGGEAGLEIEFSYDRTVLGGAEVARLRAVLADVIAAFCTRPETRLSAIPGLARPERERIAGLAEGGSLPVPAASLADLVERRAAAAPDAPAVVSDETTLSAAQLDRAAARIAARLIALGLTPGDVVGVAMARAALSVPAILGILKAGCVYLPLDPAYPEARLALMVEDAGARLVLVRDAAGAPDLAGRGTLALEESWVLHGEEAPANLPEVGPDSLAYIVYTSGSTGRPKGVAVSHAAAVNLAVARLRHDPIGAGDRVLAAISIGFDVSIGQLLLPLLSGATVVVSGDVRGQSPQAFWEFLVRHRVSHVNSVPSFFDAMLPGAPAQHALKQLMLGGEPLSGALAARLKARLGPVRIVNMYGPTEACIDASAYPVPESGTEDWPTLPIGRPLPNYAFHILNERFEEVGIGAAGELFIGGAGLAAGYVGQPDLTRERFVAHPRHGRLYRTGDLAAWREDGTVAFLGRADNQVKVRGHRIELGEIEGALASHPGVARSAVVARPGAGGERCLVAYVVPQAGHAPTAEDIDAHLARVLPAHMVPAFYRFIDAIPLTHNGKIDHRALPEPVGPEGRAGTPPASPTERWLAGHFADLLGARDACREDSFFALGGHSLLATRLAARVREAFAVELPLRTLFEAPRLGDLAGRIDALRAGAGRAAAPLAASPRPARVPLSYPQERIWFVDRLQQDTSYNIAITLELEGALDRQAVARALEAIVLRHEALRTRIVVADGEPVQVVEPLDGLPLTVIEAEEADLPALLARLVAHRFDLETELPFRFRLVAVAGDVEDRQRHVLSLLIHHVAFDGWSAGVFHREFVALYGAFAAGLPDPLPPLPLHYADFALWQRAQDREADLRYWLEELKDAPPRSELPGREPLAGAFARVPGRVAVDLGAALSRDLQRLSQENGASVFMVLHAAFALLMGRWNGQDDIVIGTVAANRGHAAFEGMLGCFVNTLPLRTRLRRGESFRALLARVADADLSAFAHQDLPFEQLFSALGLDRRAGHRPVFQTMFILQNTPPVSMEGSGLAVRALEVGSTDAKFDLLLTLAEGRDGIAGAFDFAADRFDPAMVARFAGQFRRLLAAVAADPDRDLASLDLLSEEERATILEVWNRPPVAFPGGTLDGLFESQARATPAAVAVIDRDGSEIAYGDLDARATRLARHLAARGVGPERVVGVRMERSAATIVAMLAILKAGGAYLPLDPAYPAERLDAMAADAGAVLVLDAIEGLSGTAELQPCGDADRLAYVIFTSGTTGRPKGVAMPHRAAVNLLHARSASYDPLGPGDRVLAATSVSFDMSIEQMLFPLLRGATVVVADDVRRLGADGFWSLVSLRKVTHIDFVPSFLDAVLPEARGAGPLALKRLMLGGEAVPGAFLARIHRTLPGLEVVNVYGPTETCIDATYHVATPADVAAGILPIGRPLPNYTATILDPDRNLVAPGVEGDLYIGGAGLARGYVNAPALTAERFVDSVAGRLYRTGDRARWREDGTIAFLGRKDDQIKIRGFRVELGEIAAALMEHPDIRKAVVVPRTSLGQMRLVAFVVGTCPPEALKAHAKRRLPDHMVPSAFVPIAAVPLTGSGKVDVAALPPDLDEGEPRPHHPPEGPDEEALQGIWQTVLGLTIVGRDESFFDLGGQSLTAIRLIHEIGRHFGVTLPMRTLFEDPTIAGLAAALRRGRDGEAGGILVPLRAGSDRPPLFCIHPGGGHVFCYLPLVRALGAGQPVYGIQARGIEAAEALPSSIEAMAADYVRAIAAVRPDGPVQLLGMSLGGLIAFEVARQLREAGREVAFLAMLDTAIPEDIVSDMSGTQLARTLAAEFGLADLVDDDTTGVQGVIDRASAAGRLPPGFKLDRAERIAVLFANMAALQKRYRPRAIDVRTLSVRALDRPAGDRPPDWSRYVAADLVTLDLACAHNDLISERLAPALASAMLLHGTGAVDGGAG</sequence>
<keyword evidence="2" id="KW-0596">Phosphopantetheine</keyword>
<dbReference type="Pfam" id="PF00975">
    <property type="entry name" value="Thioesterase"/>
    <property type="match status" value="1"/>
</dbReference>
<dbReference type="PANTHER" id="PTHR45527">
    <property type="entry name" value="NONRIBOSOMAL PEPTIDE SYNTHETASE"/>
    <property type="match status" value="1"/>
</dbReference>
<organism evidence="6 7">
    <name type="scientific">Methylobacterium nonmethylotrophicum</name>
    <dbReference type="NCBI Taxonomy" id="1141884"/>
    <lineage>
        <taxon>Bacteria</taxon>
        <taxon>Pseudomonadati</taxon>
        <taxon>Pseudomonadota</taxon>
        <taxon>Alphaproteobacteria</taxon>
        <taxon>Hyphomicrobiales</taxon>
        <taxon>Methylobacteriaceae</taxon>
        <taxon>Methylobacterium</taxon>
    </lineage>
</organism>
<dbReference type="Gene3D" id="3.40.50.12780">
    <property type="entry name" value="N-terminal domain of ligase-like"/>
    <property type="match status" value="1"/>
</dbReference>
<dbReference type="InterPro" id="IPR006162">
    <property type="entry name" value="Ppantetheine_attach_site"/>
</dbReference>
<dbReference type="Pfam" id="PF13193">
    <property type="entry name" value="AMP-binding_C"/>
    <property type="match status" value="2"/>
</dbReference>
<dbReference type="InterPro" id="IPR023213">
    <property type="entry name" value="CAT-like_dom_sf"/>
</dbReference>
<dbReference type="SUPFAM" id="SSF53474">
    <property type="entry name" value="alpha/beta-Hydrolases"/>
    <property type="match status" value="1"/>
</dbReference>
<accession>A0A4Z0NVZ5</accession>
<dbReference type="SUPFAM" id="SSF56801">
    <property type="entry name" value="Acetyl-CoA synthetase-like"/>
    <property type="match status" value="2"/>
</dbReference>
<dbReference type="Pfam" id="PF00550">
    <property type="entry name" value="PP-binding"/>
    <property type="match status" value="2"/>
</dbReference>
<dbReference type="GO" id="GO:0044550">
    <property type="term" value="P:secondary metabolite biosynthetic process"/>
    <property type="evidence" value="ECO:0007669"/>
    <property type="project" value="TreeGrafter"/>
</dbReference>
<dbReference type="RefSeq" id="WP_135413855.1">
    <property type="nucleotide sequence ID" value="NZ_SRLB01000004.1"/>
</dbReference>
<dbReference type="SUPFAM" id="SSF47336">
    <property type="entry name" value="ACP-like"/>
    <property type="match status" value="2"/>
</dbReference>
<dbReference type="InterPro" id="IPR009081">
    <property type="entry name" value="PP-bd_ACP"/>
</dbReference>
<feature type="compositionally biased region" description="Basic and acidic residues" evidence="4">
    <location>
        <begin position="1993"/>
        <end position="2002"/>
    </location>
</feature>
<keyword evidence="7" id="KW-1185">Reference proteome</keyword>
<dbReference type="InterPro" id="IPR001031">
    <property type="entry name" value="Thioesterase"/>
</dbReference>
<dbReference type="Pfam" id="PF00668">
    <property type="entry name" value="Condensation"/>
    <property type="match status" value="2"/>
</dbReference>
<dbReference type="EMBL" id="SRLB01000004">
    <property type="protein sequence ID" value="TGE01252.1"/>
    <property type="molecule type" value="Genomic_DNA"/>
</dbReference>
<dbReference type="Gene3D" id="3.30.559.10">
    <property type="entry name" value="Chloramphenicol acetyltransferase-like domain"/>
    <property type="match status" value="2"/>
</dbReference>
<dbReference type="SMART" id="SM00823">
    <property type="entry name" value="PKS_PP"/>
    <property type="match status" value="2"/>
</dbReference>
<dbReference type="InterPro" id="IPR000873">
    <property type="entry name" value="AMP-dep_synth/lig_dom"/>
</dbReference>
<feature type="region of interest" description="Disordered" evidence="4">
    <location>
        <begin position="1985"/>
        <end position="2006"/>
    </location>
</feature>
<feature type="domain" description="Carrier" evidence="5">
    <location>
        <begin position="976"/>
        <end position="1051"/>
    </location>
</feature>
<dbReference type="PROSITE" id="PS00012">
    <property type="entry name" value="PHOSPHOPANTETHEINE"/>
    <property type="match status" value="1"/>
</dbReference>
<dbReference type="Gene3D" id="3.40.50.1820">
    <property type="entry name" value="alpha/beta hydrolase"/>
    <property type="match status" value="1"/>
</dbReference>
<gene>
    <name evidence="6" type="ORF">EU555_06550</name>
</gene>
<dbReference type="InterPro" id="IPR020802">
    <property type="entry name" value="TesA-like"/>
</dbReference>
<dbReference type="Proteomes" id="UP000297535">
    <property type="component" value="Unassembled WGS sequence"/>
</dbReference>
<dbReference type="InterPro" id="IPR036736">
    <property type="entry name" value="ACP-like_sf"/>
</dbReference>
<dbReference type="Gene3D" id="3.40.50.980">
    <property type="match status" value="2"/>
</dbReference>
<dbReference type="SMART" id="SM00824">
    <property type="entry name" value="PKS_TE"/>
    <property type="match status" value="1"/>
</dbReference>
<reference evidence="6 7" key="1">
    <citation type="submission" date="2019-04" db="EMBL/GenBank/DDBJ databases">
        <authorList>
            <person name="Feng G."/>
            <person name="Zhu H."/>
        </authorList>
    </citation>
    <scope>NUCLEOTIDE SEQUENCE [LARGE SCALE GENOMIC DNA]</scope>
    <source>
        <strain evidence="6 7">6HR-1</strain>
    </source>
</reference>
<dbReference type="Gene3D" id="3.30.559.30">
    <property type="entry name" value="Nonribosomal peptide synthetase, condensation domain"/>
    <property type="match status" value="2"/>
</dbReference>
<dbReference type="PROSITE" id="PS00455">
    <property type="entry name" value="AMP_BINDING"/>
    <property type="match status" value="2"/>
</dbReference>
<evidence type="ECO:0000256" key="2">
    <source>
        <dbReference type="ARBA" id="ARBA00022450"/>
    </source>
</evidence>